<keyword evidence="1" id="KW-0472">Membrane</keyword>
<dbReference type="EMBL" id="CP027843">
    <property type="protein sequence ID" value="AVQ10676.1"/>
    <property type="molecule type" value="Genomic_DNA"/>
</dbReference>
<dbReference type="AlphaFoldDB" id="A0A2P1QP43"/>
<evidence type="ECO:0000313" key="2">
    <source>
        <dbReference type="EMBL" id="AVQ10676.1"/>
    </source>
</evidence>
<gene>
    <name evidence="2" type="ORF">XB16_0329</name>
</gene>
<keyword evidence="1" id="KW-0812">Transmembrane</keyword>
<accession>A0A2P1QP43</accession>
<feature type="transmembrane region" description="Helical" evidence="1">
    <location>
        <begin position="32"/>
        <end position="51"/>
    </location>
</feature>
<protein>
    <submittedName>
        <fullName evidence="2">Uncharacterized protein</fullName>
    </submittedName>
</protein>
<evidence type="ECO:0000256" key="1">
    <source>
        <dbReference type="SAM" id="Phobius"/>
    </source>
</evidence>
<reference evidence="2 3" key="1">
    <citation type="journal article" date="2015" name="Genome Announc.">
        <title>Draft Genome Sequences of Leptospira santarosai Strains U160, U164, and U233, Isolated from Asymptomatic Cattle.</title>
        <authorList>
            <person name="Kremer F.S."/>
            <person name="Eslabao M.R."/>
            <person name="Provisor M."/>
            <person name="Woloski R.D."/>
            <person name="Ramires O.V."/>
            <person name="Moreno L.Z."/>
            <person name="Moreno A.M."/>
            <person name="Hamond C."/>
            <person name="Lilenbaum W."/>
            <person name="Dellagostin O.A."/>
        </authorList>
    </citation>
    <scope>NUCLEOTIDE SEQUENCE [LARGE SCALE GENOMIC DNA]</scope>
    <source>
        <strain evidence="2 3">U160</strain>
    </source>
</reference>
<evidence type="ECO:0000313" key="3">
    <source>
        <dbReference type="Proteomes" id="UP000033961"/>
    </source>
</evidence>
<name>A0A2P1QP43_9LEPT</name>
<organism evidence="2 3">
    <name type="scientific">Leptospira santarosai</name>
    <dbReference type="NCBI Taxonomy" id="28183"/>
    <lineage>
        <taxon>Bacteria</taxon>
        <taxon>Pseudomonadati</taxon>
        <taxon>Spirochaetota</taxon>
        <taxon>Spirochaetia</taxon>
        <taxon>Leptospirales</taxon>
        <taxon>Leptospiraceae</taxon>
        <taxon>Leptospira</taxon>
    </lineage>
</organism>
<dbReference type="Proteomes" id="UP000033961">
    <property type="component" value="Chromosome I"/>
</dbReference>
<proteinExistence type="predicted"/>
<sequence>MGGGYHSRSPEEFKKFLEESRKQSGGGKFSRVRLIFILNLVLVILVIGMVARTMNPNTFGMQATSRKIKLDSVVFYAKSVRENDFPSFFLFFKNENESKQLRFPNGEWRFKVSLNARDGLECISDEWVVPERNLFPGKIEFSRFRWNDEIVSKLPPDCRIDPNPGFWGRVFSRMNRKSGLTLRLSIEHSGKSEVLTIENL</sequence>
<keyword evidence="1" id="KW-1133">Transmembrane helix</keyword>